<evidence type="ECO:0000259" key="2">
    <source>
        <dbReference type="Pfam" id="PF16655"/>
    </source>
</evidence>
<dbReference type="PANTHER" id="PTHR43606:SF2">
    <property type="entry name" value="ALKALINE PHOSPHATASE FAMILY PROTEIN (AFU_ORTHOLOGUE AFUA_5G03860)"/>
    <property type="match status" value="1"/>
</dbReference>
<name>A0A936ZLJ9_9BURK</name>
<proteinExistence type="predicted"/>
<evidence type="ECO:0000313" key="4">
    <source>
        <dbReference type="Proteomes" id="UP000613011"/>
    </source>
</evidence>
<organism evidence="3 4">
    <name type="scientific">Ramlibacter aurantiacus</name>
    <dbReference type="NCBI Taxonomy" id="2801330"/>
    <lineage>
        <taxon>Bacteria</taxon>
        <taxon>Pseudomonadati</taxon>
        <taxon>Pseudomonadota</taxon>
        <taxon>Betaproteobacteria</taxon>
        <taxon>Burkholderiales</taxon>
        <taxon>Comamonadaceae</taxon>
        <taxon>Ramlibacter</taxon>
    </lineage>
</organism>
<reference evidence="3" key="1">
    <citation type="submission" date="2021-01" db="EMBL/GenBank/DDBJ databases">
        <title>Ramlibacter sp. strain AW1 16S ribosomal RNA gene Genome sequencing and assembly.</title>
        <authorList>
            <person name="Kang M."/>
        </authorList>
    </citation>
    <scope>NUCLEOTIDE SEQUENCE</scope>
    <source>
        <strain evidence="3">AW1</strain>
    </source>
</reference>
<feature type="domain" description="Phospholipase D N-terminal" evidence="2">
    <location>
        <begin position="43"/>
        <end position="136"/>
    </location>
</feature>
<dbReference type="SUPFAM" id="SSF56300">
    <property type="entry name" value="Metallo-dependent phosphatases"/>
    <property type="match status" value="1"/>
</dbReference>
<dbReference type="InterPro" id="IPR052900">
    <property type="entry name" value="Phospholipid_Metab_Enz"/>
</dbReference>
<dbReference type="EMBL" id="JAEQNA010000001">
    <property type="protein sequence ID" value="MBL0419470.1"/>
    <property type="molecule type" value="Genomic_DNA"/>
</dbReference>
<dbReference type="CDD" id="cd07389">
    <property type="entry name" value="MPP_PhoD"/>
    <property type="match status" value="1"/>
</dbReference>
<gene>
    <name evidence="3" type="ORF">JI739_03820</name>
</gene>
<dbReference type="InterPro" id="IPR006311">
    <property type="entry name" value="TAT_signal"/>
</dbReference>
<accession>A0A936ZLJ9</accession>
<dbReference type="Gene3D" id="3.60.21.70">
    <property type="entry name" value="PhoD-like phosphatase"/>
    <property type="match status" value="1"/>
</dbReference>
<keyword evidence="4" id="KW-1185">Reference proteome</keyword>
<dbReference type="Gene3D" id="2.60.40.380">
    <property type="entry name" value="Purple acid phosphatase-like, N-terminal"/>
    <property type="match status" value="1"/>
</dbReference>
<dbReference type="Pfam" id="PF09423">
    <property type="entry name" value="PhoD"/>
    <property type="match status" value="1"/>
</dbReference>
<dbReference type="InterPro" id="IPR032093">
    <property type="entry name" value="PhoD_N"/>
</dbReference>
<dbReference type="PANTHER" id="PTHR43606">
    <property type="entry name" value="PHOSPHATASE, PUTATIVE (AFU_ORTHOLOGUE AFUA_6G08710)-RELATED"/>
    <property type="match status" value="1"/>
</dbReference>
<feature type="domain" description="PhoD-like phosphatase metallophosphatase" evidence="1">
    <location>
        <begin position="149"/>
        <end position="495"/>
    </location>
</feature>
<evidence type="ECO:0000313" key="3">
    <source>
        <dbReference type="EMBL" id="MBL0419470.1"/>
    </source>
</evidence>
<dbReference type="PROSITE" id="PS51318">
    <property type="entry name" value="TAT"/>
    <property type="match status" value="1"/>
</dbReference>
<protein>
    <submittedName>
        <fullName evidence="3">Alkaline phosphatase D family protein</fullName>
    </submittedName>
</protein>
<dbReference type="InterPro" id="IPR038607">
    <property type="entry name" value="PhoD-like_sf"/>
</dbReference>
<dbReference type="Proteomes" id="UP000613011">
    <property type="component" value="Unassembled WGS sequence"/>
</dbReference>
<dbReference type="Pfam" id="PF16655">
    <property type="entry name" value="PhoD_N"/>
    <property type="match status" value="1"/>
</dbReference>
<evidence type="ECO:0000259" key="1">
    <source>
        <dbReference type="Pfam" id="PF09423"/>
    </source>
</evidence>
<dbReference type="AlphaFoldDB" id="A0A936ZLJ9"/>
<dbReference type="InterPro" id="IPR018946">
    <property type="entry name" value="PhoD-like_MPP"/>
</dbReference>
<dbReference type="RefSeq" id="WP_201682499.1">
    <property type="nucleotide sequence ID" value="NZ_JAEQNA010000001.1"/>
</dbReference>
<comment type="caution">
    <text evidence="3">The sequence shown here is derived from an EMBL/GenBank/DDBJ whole genome shotgun (WGS) entry which is preliminary data.</text>
</comment>
<dbReference type="InterPro" id="IPR029052">
    <property type="entry name" value="Metallo-depent_PP-like"/>
</dbReference>
<sequence>MSEPFGHERRQLLRLAAAMAAGSWLPRGAHASPGWGFDPFGIGVASGAPRPDSVVLWTRLLAPGWFDSIGEDPVPVRWEVAHDEAFSRVARRGSTLAMPALAHSVHAEVAGLEPDRWYFYRFIAGGQVSTVGRTRTLPAPGAPVNRLRLAYASCQRWDHGYYGAYRHMREEQPDLVLFLGDYIYEYPTAFGAVRSHPSVTVVRTLAEYRERHALHRSDAALQAMHASCPWLLTWDDHEVQNDYAGLIPGDSRPLGFNQVQEFMVRRNAAYQAWYEHMPVRVSTLSRASSGALEVQVHGRWRFGALADLVLLDGRQWRDVQACRSSHGAGSLIDPGSCAALHDPSRTLLGAAQEQWVDATLADAKGLWTVVGQQGLFGKRDNLPGPGERLYNDGWDGYPAARGRMLDGLRRHAVSNPVFLGGDVHENWVGHIKADYERPDSANVGVEFCGTSITSRARGADRVAQRLAENPHFVFADGYRRGYGVCDFTPGGLTTRLRVVSDVTRPDTGIETLAAFGVRPGEPRIERL</sequence>